<dbReference type="PANTHER" id="PTHR30461">
    <property type="entry name" value="DNA-INVERTASE FROM LAMBDOID PROPHAGE"/>
    <property type="match status" value="1"/>
</dbReference>
<evidence type="ECO:0000259" key="1">
    <source>
        <dbReference type="PROSITE" id="PS51737"/>
    </source>
</evidence>
<proteinExistence type="predicted"/>
<dbReference type="PANTHER" id="PTHR30461:SF23">
    <property type="entry name" value="DNA RECOMBINASE-RELATED"/>
    <property type="match status" value="1"/>
</dbReference>
<evidence type="ECO:0000313" key="2">
    <source>
        <dbReference type="EMBL" id="MFD2168697.1"/>
    </source>
</evidence>
<sequence length="96" mass="11336">MIDRTAHIVKEIFKQYLELGSIGKVKKYLIEQGYKMNRGKEFTDMSIRNILKNEFYIGKVTWNELEVSGQHEAIINKITFGKVQSKLERQNKRNTE</sequence>
<keyword evidence="3" id="KW-1185">Reference proteome</keyword>
<reference evidence="3" key="1">
    <citation type="journal article" date="2019" name="Int. J. Syst. Evol. Microbiol.">
        <title>The Global Catalogue of Microorganisms (GCM) 10K type strain sequencing project: providing services to taxonomists for standard genome sequencing and annotation.</title>
        <authorList>
            <consortium name="The Broad Institute Genomics Platform"/>
            <consortium name="The Broad Institute Genome Sequencing Center for Infectious Disease"/>
            <person name="Wu L."/>
            <person name="Ma J."/>
        </authorList>
    </citation>
    <scope>NUCLEOTIDE SEQUENCE [LARGE SCALE GENOMIC DNA]</scope>
    <source>
        <strain evidence="3">CGMCC 1.13574</strain>
    </source>
</reference>
<organism evidence="2 3">
    <name type="scientific">Tumebacillus lipolyticus</name>
    <dbReference type="NCBI Taxonomy" id="1280370"/>
    <lineage>
        <taxon>Bacteria</taxon>
        <taxon>Bacillati</taxon>
        <taxon>Bacillota</taxon>
        <taxon>Bacilli</taxon>
        <taxon>Bacillales</taxon>
        <taxon>Alicyclobacillaceae</taxon>
        <taxon>Tumebacillus</taxon>
    </lineage>
</organism>
<accession>A0ABW4ZSA6</accession>
<dbReference type="Gene3D" id="3.90.1750.20">
    <property type="entry name" value="Putative Large Serine Recombinase, Chain B, Domain 2"/>
    <property type="match status" value="1"/>
</dbReference>
<protein>
    <submittedName>
        <fullName evidence="2">Recombinase family protein</fullName>
    </submittedName>
</protein>
<name>A0ABW4ZSA6_9BACL</name>
<dbReference type="InterPro" id="IPR050639">
    <property type="entry name" value="SSR_resolvase"/>
</dbReference>
<dbReference type="Proteomes" id="UP001597343">
    <property type="component" value="Unassembled WGS sequence"/>
</dbReference>
<dbReference type="InterPro" id="IPR038109">
    <property type="entry name" value="DNA_bind_recomb_sf"/>
</dbReference>
<dbReference type="EMBL" id="JBHUIO010000002">
    <property type="protein sequence ID" value="MFD2168697.1"/>
    <property type="molecule type" value="Genomic_DNA"/>
</dbReference>
<feature type="domain" description="Recombinase" evidence="1">
    <location>
        <begin position="1"/>
        <end position="93"/>
    </location>
</feature>
<comment type="caution">
    <text evidence="2">The sequence shown here is derived from an EMBL/GenBank/DDBJ whole genome shotgun (WGS) entry which is preliminary data.</text>
</comment>
<dbReference type="RefSeq" id="WP_386043645.1">
    <property type="nucleotide sequence ID" value="NZ_JBHUIO010000002.1"/>
</dbReference>
<dbReference type="PROSITE" id="PS51737">
    <property type="entry name" value="RECOMBINASE_DNA_BIND"/>
    <property type="match status" value="1"/>
</dbReference>
<gene>
    <name evidence="2" type="ORF">ACFSOY_01520</name>
</gene>
<dbReference type="Pfam" id="PF07508">
    <property type="entry name" value="Recombinase"/>
    <property type="match status" value="1"/>
</dbReference>
<evidence type="ECO:0000313" key="3">
    <source>
        <dbReference type="Proteomes" id="UP001597343"/>
    </source>
</evidence>
<dbReference type="InterPro" id="IPR011109">
    <property type="entry name" value="DNA_bind_recombinase_dom"/>
</dbReference>